<dbReference type="Gene3D" id="1.10.3210.10">
    <property type="entry name" value="Hypothetical protein af1432"/>
    <property type="match status" value="1"/>
</dbReference>
<dbReference type="InterPro" id="IPR045600">
    <property type="entry name" value="RelA/SpoT_AH_RIS"/>
</dbReference>
<evidence type="ECO:0000259" key="4">
    <source>
        <dbReference type="PROSITE" id="PS51880"/>
    </source>
</evidence>
<dbReference type="InterPro" id="IPR012676">
    <property type="entry name" value="TGS-like"/>
</dbReference>
<protein>
    <submittedName>
        <fullName evidence="5">Bifunctional (P)ppGpp synthetase/guanosine-3',5'-bis(Diphosphate) 3'-pyrophosphohydrolase</fullName>
    </submittedName>
</protein>
<dbReference type="Pfam" id="PF02824">
    <property type="entry name" value="TGS"/>
    <property type="match status" value="1"/>
</dbReference>
<dbReference type="GO" id="GO:0008893">
    <property type="term" value="F:guanosine-3',5'-bis(diphosphate) 3'-diphosphatase activity"/>
    <property type="evidence" value="ECO:0007669"/>
    <property type="project" value="TreeGrafter"/>
</dbReference>
<reference evidence="5" key="1">
    <citation type="journal article" date="2020" name="mSystems">
        <title>Genome- and Community-Level Interaction Insights into Carbon Utilization and Element Cycling Functions of Hydrothermarchaeota in Hydrothermal Sediment.</title>
        <authorList>
            <person name="Zhou Z."/>
            <person name="Liu Y."/>
            <person name="Xu W."/>
            <person name="Pan J."/>
            <person name="Luo Z.H."/>
            <person name="Li M."/>
        </authorList>
    </citation>
    <scope>NUCLEOTIDE SEQUENCE [LARGE SCALE GENOMIC DNA]</scope>
    <source>
        <strain evidence="5">HyVt-533</strain>
    </source>
</reference>
<dbReference type="CDD" id="cd05399">
    <property type="entry name" value="NT_Rel-Spo_like"/>
    <property type="match status" value="1"/>
</dbReference>
<dbReference type="EMBL" id="DROK01000013">
    <property type="protein sequence ID" value="HHI96303.1"/>
    <property type="molecule type" value="Genomic_DNA"/>
</dbReference>
<dbReference type="GO" id="GO:0008728">
    <property type="term" value="F:GTP diphosphokinase activity"/>
    <property type="evidence" value="ECO:0007669"/>
    <property type="project" value="TreeGrafter"/>
</dbReference>
<dbReference type="InterPro" id="IPR045865">
    <property type="entry name" value="ACT-like_dom_sf"/>
</dbReference>
<dbReference type="PROSITE" id="PS51831">
    <property type="entry name" value="HD"/>
    <property type="match status" value="1"/>
</dbReference>
<dbReference type="GO" id="GO:0042594">
    <property type="term" value="P:response to starvation"/>
    <property type="evidence" value="ECO:0007669"/>
    <property type="project" value="TreeGrafter"/>
</dbReference>
<evidence type="ECO:0000256" key="1">
    <source>
        <dbReference type="RuleBase" id="RU003847"/>
    </source>
</evidence>
<dbReference type="FunFam" id="3.30.460.10:FF:000001">
    <property type="entry name" value="GTP pyrophosphokinase RelA"/>
    <property type="match status" value="1"/>
</dbReference>
<proteinExistence type="inferred from homology"/>
<comment type="function">
    <text evidence="1">In eubacteria ppGpp (guanosine 3'-diphosphate 5'-diphosphate) is a mediator of the stringent response that coordinates a variety of cellular activities in response to changes in nutritional abundance.</text>
</comment>
<dbReference type="CDD" id="cd00077">
    <property type="entry name" value="HDc"/>
    <property type="match status" value="1"/>
</dbReference>
<dbReference type="InterPro" id="IPR033655">
    <property type="entry name" value="TGS_RelA/SpoT"/>
</dbReference>
<comment type="caution">
    <text evidence="5">The sequence shown here is derived from an EMBL/GenBank/DDBJ whole genome shotgun (WGS) entry which is preliminary data.</text>
</comment>
<dbReference type="InterPro" id="IPR004095">
    <property type="entry name" value="TGS"/>
</dbReference>
<dbReference type="SUPFAM" id="SSF109604">
    <property type="entry name" value="HD-domain/PDEase-like"/>
    <property type="match status" value="1"/>
</dbReference>
<dbReference type="PANTHER" id="PTHR21262:SF36">
    <property type="entry name" value="BIFUNCTIONAL (P)PPGPP SYNTHASE_HYDROLASE SPOT"/>
    <property type="match status" value="1"/>
</dbReference>
<dbReference type="CDD" id="cd01668">
    <property type="entry name" value="TGS_RSH"/>
    <property type="match status" value="1"/>
</dbReference>
<dbReference type="InterPro" id="IPR004811">
    <property type="entry name" value="RelA/Spo_fam"/>
</dbReference>
<dbReference type="InterPro" id="IPR007685">
    <property type="entry name" value="RelA_SpoT"/>
</dbReference>
<gene>
    <name evidence="5" type="ORF">ENJ96_00440</name>
</gene>
<feature type="domain" description="HD" evidence="3">
    <location>
        <begin position="50"/>
        <end position="149"/>
    </location>
</feature>
<evidence type="ECO:0000259" key="3">
    <source>
        <dbReference type="PROSITE" id="PS51831"/>
    </source>
</evidence>
<dbReference type="GO" id="GO:0015969">
    <property type="term" value="P:guanosine tetraphosphate metabolic process"/>
    <property type="evidence" value="ECO:0007669"/>
    <property type="project" value="InterPro"/>
</dbReference>
<dbReference type="Pfam" id="PF04607">
    <property type="entry name" value="RelA_SpoT"/>
    <property type="match status" value="1"/>
</dbReference>
<accession>A0A7V5NY08</accession>
<dbReference type="GO" id="GO:0015949">
    <property type="term" value="P:nucleobase-containing small molecule interconversion"/>
    <property type="evidence" value="ECO:0007669"/>
    <property type="project" value="UniProtKB-ARBA"/>
</dbReference>
<comment type="similarity">
    <text evidence="1">Belongs to the relA/spoT family.</text>
</comment>
<dbReference type="NCBIfam" id="TIGR00691">
    <property type="entry name" value="spoT_relA"/>
    <property type="match status" value="1"/>
</dbReference>
<dbReference type="InterPro" id="IPR043519">
    <property type="entry name" value="NT_sf"/>
</dbReference>
<dbReference type="InterPro" id="IPR012675">
    <property type="entry name" value="Beta-grasp_dom_sf"/>
</dbReference>
<dbReference type="SUPFAM" id="SSF81271">
    <property type="entry name" value="TGS-like"/>
    <property type="match status" value="1"/>
</dbReference>
<dbReference type="Pfam" id="PF13328">
    <property type="entry name" value="HD_4"/>
    <property type="match status" value="1"/>
</dbReference>
<sequence length="723" mass="83143">MKKAYIVRLSDILDQIQSYLPGADTRLVEKAYVFAARAHAGQVRRSGEPYLSHPMSVAYILAQMKLDLPTIAAGLLHDTVEDTNVTIEEIRHLFGDTVADIVDGVTKISHLPVKSKVHKQAENFRKMLLAMANDLRVILVKLADRLHNMRTLEYMPEHKRQRISRETLEIYAPLASRLGIDWLKRELEDLSFMYLYPEDYRRLREEVDKVVAARQDFIEEVKKIIVDKLKEEGIKGRVIGRRKHLFSIYRKLQRNNLSIDQLYLIYDIIGLRVIVQQIKECYQVLGIVHSLWKPIPGRFKDYINLPKPNMYQSLHTTVIGPGGRQMEIQIRTEDMDRVANEGIAAHWLYKEDKIIAASSAKNGQLEWLERLIELQKELQNPRDFIESLRMDLFPDEVYVFTPQGDIKVLPRGATPVDFAYAIHTEVGHHCARAKVNGRLVPLDYELQTGDIVEIVTTPHQKPSRDWLKFVKTSRARSRIKQWLKQEERQRILAAGREMLDREFRKVKLTLAAFLDHELSEEIAKSFSFKNVEELVAAVGYGKLTPQQVVKRFLVTREKEAGQEEEIITRKRRPHHRGPEALSVEGTEDVLFHLSKCCKPLPGDEVVGYITRGRGITVHRADCPNLETLDPERLIDVKWEPGDGATYTARIWVLTVDKKGMLASISGAISATEANILEADLKTTQDRRALFNFVLEVSNKAHLDRIMNNVKQIEGVIRVERKFA</sequence>
<dbReference type="Pfam" id="PF19296">
    <property type="entry name" value="RelA_AH_RIS"/>
    <property type="match status" value="1"/>
</dbReference>
<feature type="domain" description="ACT" evidence="2">
    <location>
        <begin position="649"/>
        <end position="723"/>
    </location>
</feature>
<dbReference type="InterPro" id="IPR003607">
    <property type="entry name" value="HD/PDEase_dom"/>
</dbReference>
<name>A0A7V5NY08_9BACT</name>
<dbReference type="FunFam" id="1.10.3210.10:FF:000001">
    <property type="entry name" value="GTP pyrophosphokinase RelA"/>
    <property type="match status" value="1"/>
</dbReference>
<dbReference type="SMART" id="SM00471">
    <property type="entry name" value="HDc"/>
    <property type="match status" value="1"/>
</dbReference>
<dbReference type="CDD" id="cd04876">
    <property type="entry name" value="ACT_RelA-SpoT"/>
    <property type="match status" value="1"/>
</dbReference>
<dbReference type="SUPFAM" id="SSF81301">
    <property type="entry name" value="Nucleotidyltransferase"/>
    <property type="match status" value="1"/>
</dbReference>
<dbReference type="PROSITE" id="PS51880">
    <property type="entry name" value="TGS"/>
    <property type="match status" value="1"/>
</dbReference>
<dbReference type="Gene3D" id="3.10.20.30">
    <property type="match status" value="1"/>
</dbReference>
<evidence type="ECO:0000313" key="5">
    <source>
        <dbReference type="EMBL" id="HHI96303.1"/>
    </source>
</evidence>
<feature type="domain" description="TGS" evidence="4">
    <location>
        <begin position="395"/>
        <end position="456"/>
    </location>
</feature>
<dbReference type="SUPFAM" id="SSF55021">
    <property type="entry name" value="ACT-like"/>
    <property type="match status" value="1"/>
</dbReference>
<dbReference type="InterPro" id="IPR006674">
    <property type="entry name" value="HD_domain"/>
</dbReference>
<dbReference type="PANTHER" id="PTHR21262">
    <property type="entry name" value="GUANOSINE-3',5'-BIS DIPHOSPHATE 3'-PYROPHOSPHOHYDROLASE"/>
    <property type="match status" value="1"/>
</dbReference>
<dbReference type="SMART" id="SM00954">
    <property type="entry name" value="RelA_SpoT"/>
    <property type="match status" value="1"/>
</dbReference>
<dbReference type="AlphaFoldDB" id="A0A7V5NY08"/>
<evidence type="ECO:0000259" key="2">
    <source>
        <dbReference type="PROSITE" id="PS51671"/>
    </source>
</evidence>
<dbReference type="InterPro" id="IPR002912">
    <property type="entry name" value="ACT_dom"/>
</dbReference>
<dbReference type="FunFam" id="3.10.20.30:FF:000002">
    <property type="entry name" value="GTP pyrophosphokinase (RelA/SpoT)"/>
    <property type="match status" value="1"/>
</dbReference>
<dbReference type="PROSITE" id="PS51671">
    <property type="entry name" value="ACT"/>
    <property type="match status" value="1"/>
</dbReference>
<organism evidence="5">
    <name type="scientific">Thermodesulfatator atlanticus</name>
    <dbReference type="NCBI Taxonomy" id="501497"/>
    <lineage>
        <taxon>Bacteria</taxon>
        <taxon>Pseudomonadati</taxon>
        <taxon>Thermodesulfobacteriota</taxon>
        <taxon>Thermodesulfobacteria</taxon>
        <taxon>Thermodesulfobacteriales</taxon>
        <taxon>Thermodesulfatatoraceae</taxon>
        <taxon>Thermodesulfatator</taxon>
    </lineage>
</organism>
<dbReference type="Proteomes" id="UP000886101">
    <property type="component" value="Unassembled WGS sequence"/>
</dbReference>
<dbReference type="Gene3D" id="3.30.70.260">
    <property type="match status" value="1"/>
</dbReference>
<dbReference type="Gene3D" id="3.30.460.10">
    <property type="entry name" value="Beta Polymerase, domain 2"/>
    <property type="match status" value="1"/>
</dbReference>
<dbReference type="Pfam" id="PF13291">
    <property type="entry name" value="ACT_4"/>
    <property type="match status" value="1"/>
</dbReference>
<dbReference type="GO" id="GO:0005886">
    <property type="term" value="C:plasma membrane"/>
    <property type="evidence" value="ECO:0007669"/>
    <property type="project" value="TreeGrafter"/>
</dbReference>